<organism evidence="1 2">
    <name type="scientific">Smallanthus sonchifolius</name>
    <dbReference type="NCBI Taxonomy" id="185202"/>
    <lineage>
        <taxon>Eukaryota</taxon>
        <taxon>Viridiplantae</taxon>
        <taxon>Streptophyta</taxon>
        <taxon>Embryophyta</taxon>
        <taxon>Tracheophyta</taxon>
        <taxon>Spermatophyta</taxon>
        <taxon>Magnoliopsida</taxon>
        <taxon>eudicotyledons</taxon>
        <taxon>Gunneridae</taxon>
        <taxon>Pentapetalae</taxon>
        <taxon>asterids</taxon>
        <taxon>campanulids</taxon>
        <taxon>Asterales</taxon>
        <taxon>Asteraceae</taxon>
        <taxon>Asteroideae</taxon>
        <taxon>Heliantheae alliance</taxon>
        <taxon>Millerieae</taxon>
        <taxon>Smallanthus</taxon>
    </lineage>
</organism>
<protein>
    <submittedName>
        <fullName evidence="1">Uncharacterized protein</fullName>
    </submittedName>
</protein>
<evidence type="ECO:0000313" key="1">
    <source>
        <dbReference type="EMBL" id="KAI3777813.1"/>
    </source>
</evidence>
<gene>
    <name evidence="1" type="ORF">L1987_47616</name>
</gene>
<dbReference type="EMBL" id="CM042032">
    <property type="protein sequence ID" value="KAI3777813.1"/>
    <property type="molecule type" value="Genomic_DNA"/>
</dbReference>
<reference evidence="1 2" key="2">
    <citation type="journal article" date="2022" name="Mol. Ecol. Resour.">
        <title>The genomes of chicory, endive, great burdock and yacon provide insights into Asteraceae paleo-polyploidization history and plant inulin production.</title>
        <authorList>
            <person name="Fan W."/>
            <person name="Wang S."/>
            <person name="Wang H."/>
            <person name="Wang A."/>
            <person name="Jiang F."/>
            <person name="Liu H."/>
            <person name="Zhao H."/>
            <person name="Xu D."/>
            <person name="Zhang Y."/>
        </authorList>
    </citation>
    <scope>NUCLEOTIDE SEQUENCE [LARGE SCALE GENOMIC DNA]</scope>
    <source>
        <strain evidence="2">cv. Yunnan</strain>
        <tissue evidence="1">Leaves</tissue>
    </source>
</reference>
<name>A0ACB9G427_9ASTR</name>
<keyword evidence="2" id="KW-1185">Reference proteome</keyword>
<sequence length="84" mass="9718">MLAQWNPDLIGWSYPCTSPFSLSKTHHHSITKASKKEDKHTLTLCFCTSFDNHNQTLFFSFIICGFFDTLSSQMPCKFSLNFME</sequence>
<comment type="caution">
    <text evidence="1">The sequence shown here is derived from an EMBL/GenBank/DDBJ whole genome shotgun (WGS) entry which is preliminary data.</text>
</comment>
<proteinExistence type="predicted"/>
<accession>A0ACB9G427</accession>
<reference evidence="2" key="1">
    <citation type="journal article" date="2022" name="Mol. Ecol. Resour.">
        <title>The genomes of chicory, endive, great burdock and yacon provide insights into Asteraceae palaeo-polyploidization history and plant inulin production.</title>
        <authorList>
            <person name="Fan W."/>
            <person name="Wang S."/>
            <person name="Wang H."/>
            <person name="Wang A."/>
            <person name="Jiang F."/>
            <person name="Liu H."/>
            <person name="Zhao H."/>
            <person name="Xu D."/>
            <person name="Zhang Y."/>
        </authorList>
    </citation>
    <scope>NUCLEOTIDE SEQUENCE [LARGE SCALE GENOMIC DNA]</scope>
    <source>
        <strain evidence="2">cv. Yunnan</strain>
    </source>
</reference>
<dbReference type="Proteomes" id="UP001056120">
    <property type="component" value="Linkage Group LG15"/>
</dbReference>
<evidence type="ECO:0000313" key="2">
    <source>
        <dbReference type="Proteomes" id="UP001056120"/>
    </source>
</evidence>